<name>A0A9P7VBJ1_9ASCO</name>
<dbReference type="OrthoDB" id="4081922at2759"/>
<feature type="compositionally biased region" description="Basic residues" evidence="1">
    <location>
        <begin position="340"/>
        <end position="351"/>
    </location>
</feature>
<dbReference type="EMBL" id="JAHMUF010000006">
    <property type="protein sequence ID" value="KAG7194695.1"/>
    <property type="molecule type" value="Genomic_DNA"/>
</dbReference>
<evidence type="ECO:0000313" key="3">
    <source>
        <dbReference type="Proteomes" id="UP000790833"/>
    </source>
</evidence>
<dbReference type="Proteomes" id="UP000790833">
    <property type="component" value="Unassembled WGS sequence"/>
</dbReference>
<dbReference type="RefSeq" id="XP_043050242.1">
    <property type="nucleotide sequence ID" value="XM_043195045.1"/>
</dbReference>
<proteinExistence type="predicted"/>
<sequence length="482" mass="54828">MSNKESTADQEEAVYQQMKLGPSTDPRLNGLIDPTTGKPLYPRKLFELMARNYDSWLQMLNTKKFSDDEGYLPFPQEDNGGKPIFSYSLLEALEKANTDFAERLNTTESVKEGSGNGPSSKSPSNSDEKIVHVDYASDHLLYGKPPQANDNNRIPPESLLKDAEISYLRNRISDMIKQDIINGNGGREGFNLFDTKDEEGLHEGNCGYCDRDEEIGDQDDYDLEEIDEDDDFLYDYQPTTHHIEVELNTSPNCYVHGTEGCNCPMYDDELENSEDGPSCEFTFEYDYNGKLVPTYSNVEEKLRLMNLQSELKAAAAAASAVGSSRLPAMIEPIEEENQKKSKNKKKKKKKTQQQLQIQQQEIINNKSNSSMIPQPIDDTQNGSSGATVIKLGPYCCLFCEYEAFYGTKPRQLIKSYELKLKKEMQRRQEIRRKLENAKLKALKKQQEMRQKQVQQLDHEALKDSRDNSESVTNEGTTARQSE</sequence>
<feature type="region of interest" description="Disordered" evidence="1">
    <location>
        <begin position="107"/>
        <end position="127"/>
    </location>
</feature>
<feature type="compositionally biased region" description="Basic and acidic residues" evidence="1">
    <location>
        <begin position="441"/>
        <end position="468"/>
    </location>
</feature>
<accession>A0A9P7VBJ1</accession>
<feature type="region of interest" description="Disordered" evidence="1">
    <location>
        <begin position="1"/>
        <end position="35"/>
    </location>
</feature>
<reference evidence="2" key="1">
    <citation type="submission" date="2021-03" db="EMBL/GenBank/DDBJ databases">
        <authorList>
            <person name="Palmer J.M."/>
        </authorList>
    </citation>
    <scope>NUCLEOTIDE SEQUENCE</scope>
    <source>
        <strain evidence="2">ARV_011</strain>
    </source>
</reference>
<evidence type="ECO:0008006" key="4">
    <source>
        <dbReference type="Google" id="ProtNLM"/>
    </source>
</evidence>
<protein>
    <recommendedName>
        <fullName evidence="4">Protein IBD2</fullName>
    </recommendedName>
</protein>
<dbReference type="AlphaFoldDB" id="A0A9P7VBJ1"/>
<gene>
    <name evidence="2" type="ORF">KQ657_004372</name>
</gene>
<dbReference type="GeneID" id="66117746"/>
<keyword evidence="3" id="KW-1185">Reference proteome</keyword>
<organism evidence="2 3">
    <name type="scientific">Scheffersomyces spartinae</name>
    <dbReference type="NCBI Taxonomy" id="45513"/>
    <lineage>
        <taxon>Eukaryota</taxon>
        <taxon>Fungi</taxon>
        <taxon>Dikarya</taxon>
        <taxon>Ascomycota</taxon>
        <taxon>Saccharomycotina</taxon>
        <taxon>Pichiomycetes</taxon>
        <taxon>Debaryomycetaceae</taxon>
        <taxon>Scheffersomyces</taxon>
    </lineage>
</organism>
<evidence type="ECO:0000256" key="1">
    <source>
        <dbReference type="SAM" id="MobiDB-lite"/>
    </source>
</evidence>
<feature type="region of interest" description="Disordered" evidence="1">
    <location>
        <begin position="329"/>
        <end position="370"/>
    </location>
</feature>
<feature type="region of interest" description="Disordered" evidence="1">
    <location>
        <begin position="441"/>
        <end position="482"/>
    </location>
</feature>
<comment type="caution">
    <text evidence="2">The sequence shown here is derived from an EMBL/GenBank/DDBJ whole genome shotgun (WGS) entry which is preliminary data.</text>
</comment>
<feature type="compositionally biased region" description="Polar residues" evidence="1">
    <location>
        <begin position="469"/>
        <end position="482"/>
    </location>
</feature>
<feature type="compositionally biased region" description="Low complexity" evidence="1">
    <location>
        <begin position="352"/>
        <end position="370"/>
    </location>
</feature>
<evidence type="ECO:0000313" key="2">
    <source>
        <dbReference type="EMBL" id="KAG7194695.1"/>
    </source>
</evidence>